<gene>
    <name evidence="6" type="ORF">KVT40_005805</name>
</gene>
<dbReference type="InterPro" id="IPR036259">
    <property type="entry name" value="MFS_trans_sf"/>
</dbReference>
<feature type="transmembrane region" description="Helical" evidence="5">
    <location>
        <begin position="104"/>
        <end position="125"/>
    </location>
</feature>
<comment type="subcellular location">
    <subcellularLocation>
        <location evidence="1">Membrane</location>
        <topology evidence="1">Multi-pass membrane protein</topology>
    </subcellularLocation>
</comment>
<feature type="transmembrane region" description="Helical" evidence="5">
    <location>
        <begin position="184"/>
        <end position="207"/>
    </location>
</feature>
<protein>
    <recommendedName>
        <fullName evidence="8">Major facilitator superfamily (MFS) profile domain-containing protein</fullName>
    </recommendedName>
</protein>
<keyword evidence="7" id="KW-1185">Reference proteome</keyword>
<dbReference type="Proteomes" id="UP000809789">
    <property type="component" value="Unassembled WGS sequence"/>
</dbReference>
<dbReference type="AlphaFoldDB" id="A0A8K0L3P8"/>
<sequence length="334" mass="38139">MEEMGHRHLGLGRRPVFLASIILLTVAGIWCTFSGSLTSHIAGRNIMSLAAGQSEALSPLMIHEIHFLHEPSKKLSWFIFVQNVSVGLFFIATQYLVASYGWRWWYGLFTIINGVVVVLAFFFAAETAFDRPFADMTGQSTEDGKHTKVTIASHRQAMTSISGSVWDGLSIIARRPQWRRIPSFYLGVLKGFCIAPVVWAFLLNGAWLGLYVFQAAAFAPILMKPPYLFSFTNLAFVQGSQIIVCLIFLPLLGYGGDFLAKYLAKRNNSMYKPEYRLLSLAFSLHCWYHHHDHLRKSCRCQGPVHMELGQRSSHLQCWLLRFPRREYRRYHLRG</sequence>
<dbReference type="SUPFAM" id="SSF103473">
    <property type="entry name" value="MFS general substrate transporter"/>
    <property type="match status" value="1"/>
</dbReference>
<evidence type="ECO:0008006" key="8">
    <source>
        <dbReference type="Google" id="ProtNLM"/>
    </source>
</evidence>
<evidence type="ECO:0000256" key="5">
    <source>
        <dbReference type="SAM" id="Phobius"/>
    </source>
</evidence>
<dbReference type="EMBL" id="JAESVG020000006">
    <property type="protein sequence ID" value="KAG8626860.1"/>
    <property type="molecule type" value="Genomic_DNA"/>
</dbReference>
<dbReference type="GO" id="GO:0022857">
    <property type="term" value="F:transmembrane transporter activity"/>
    <property type="evidence" value="ECO:0007669"/>
    <property type="project" value="InterPro"/>
</dbReference>
<feature type="transmembrane region" description="Helical" evidence="5">
    <location>
        <begin position="75"/>
        <end position="98"/>
    </location>
</feature>
<dbReference type="PANTHER" id="PTHR23502">
    <property type="entry name" value="MAJOR FACILITATOR SUPERFAMILY"/>
    <property type="match status" value="1"/>
</dbReference>
<evidence type="ECO:0000313" key="6">
    <source>
        <dbReference type="EMBL" id="KAG8626860.1"/>
    </source>
</evidence>
<accession>A0A8K0L3P8</accession>
<name>A0A8K0L3P8_9PEZI</name>
<dbReference type="OrthoDB" id="268400at2759"/>
<evidence type="ECO:0000256" key="4">
    <source>
        <dbReference type="ARBA" id="ARBA00023136"/>
    </source>
</evidence>
<dbReference type="Pfam" id="PF07690">
    <property type="entry name" value="MFS_1"/>
    <property type="match status" value="1"/>
</dbReference>
<evidence type="ECO:0000256" key="1">
    <source>
        <dbReference type="ARBA" id="ARBA00004141"/>
    </source>
</evidence>
<evidence type="ECO:0000313" key="7">
    <source>
        <dbReference type="Proteomes" id="UP000809789"/>
    </source>
</evidence>
<dbReference type="InterPro" id="IPR011701">
    <property type="entry name" value="MFS"/>
</dbReference>
<evidence type="ECO:0000256" key="2">
    <source>
        <dbReference type="ARBA" id="ARBA00022692"/>
    </source>
</evidence>
<reference evidence="6" key="1">
    <citation type="submission" date="2021-07" db="EMBL/GenBank/DDBJ databases">
        <title>Elsinoe batatas strain:CRI-CJ2 Genome sequencing and assembly.</title>
        <authorList>
            <person name="Huang L."/>
        </authorList>
    </citation>
    <scope>NUCLEOTIDE SEQUENCE</scope>
    <source>
        <strain evidence="6">CRI-CJ2</strain>
    </source>
</reference>
<feature type="transmembrane region" description="Helical" evidence="5">
    <location>
        <begin position="227"/>
        <end position="252"/>
    </location>
</feature>
<organism evidence="6 7">
    <name type="scientific">Elsinoe batatas</name>
    <dbReference type="NCBI Taxonomy" id="2601811"/>
    <lineage>
        <taxon>Eukaryota</taxon>
        <taxon>Fungi</taxon>
        <taxon>Dikarya</taxon>
        <taxon>Ascomycota</taxon>
        <taxon>Pezizomycotina</taxon>
        <taxon>Dothideomycetes</taxon>
        <taxon>Dothideomycetidae</taxon>
        <taxon>Myriangiales</taxon>
        <taxon>Elsinoaceae</taxon>
        <taxon>Elsinoe</taxon>
    </lineage>
</organism>
<evidence type="ECO:0000256" key="3">
    <source>
        <dbReference type="ARBA" id="ARBA00022989"/>
    </source>
</evidence>
<dbReference type="Gene3D" id="1.20.1250.20">
    <property type="entry name" value="MFS general substrate transporter like domains"/>
    <property type="match status" value="1"/>
</dbReference>
<comment type="caution">
    <text evidence="6">The sequence shown here is derived from an EMBL/GenBank/DDBJ whole genome shotgun (WGS) entry which is preliminary data.</text>
</comment>
<dbReference type="PANTHER" id="PTHR23502:SF164">
    <property type="entry name" value="MAJOR FACILITATOR SUPERFAMILY (MFS) PROFILE DOMAIN-CONTAINING PROTEIN"/>
    <property type="match status" value="1"/>
</dbReference>
<keyword evidence="2 5" id="KW-0812">Transmembrane</keyword>
<dbReference type="GO" id="GO:0005886">
    <property type="term" value="C:plasma membrane"/>
    <property type="evidence" value="ECO:0007669"/>
    <property type="project" value="TreeGrafter"/>
</dbReference>
<keyword evidence="3 5" id="KW-1133">Transmembrane helix</keyword>
<keyword evidence="4 5" id="KW-0472">Membrane</keyword>
<feature type="transmembrane region" description="Helical" evidence="5">
    <location>
        <begin position="16"/>
        <end position="37"/>
    </location>
</feature>
<proteinExistence type="predicted"/>